<gene>
    <name evidence="1" type="ORF">CDQ91_18750</name>
</gene>
<reference evidence="1 2" key="1">
    <citation type="journal article" date="2002" name="Int. J. Syst. Evol. Microbiol.">
        <title>Sphingopyxis witflariensis sp. nov., isolated from activated sludge.</title>
        <authorList>
            <person name="Kampfer P."/>
            <person name="Witzenberger R."/>
            <person name="Denner E.B."/>
            <person name="Busse H.J."/>
            <person name="Neef A."/>
        </authorList>
    </citation>
    <scope>NUCLEOTIDE SEQUENCE [LARGE SCALE GENOMIC DNA]</scope>
    <source>
        <strain evidence="1 2">DSM 14551</strain>
    </source>
</reference>
<protein>
    <recommendedName>
        <fullName evidence="3">DUF488 domain-containing protein</fullName>
    </recommendedName>
</protein>
<name>A0A246JGX1_9SPHN</name>
<evidence type="ECO:0008006" key="3">
    <source>
        <dbReference type="Google" id="ProtNLM"/>
    </source>
</evidence>
<keyword evidence="2" id="KW-1185">Reference proteome</keyword>
<dbReference type="PANTHER" id="PTHR39337:SF1">
    <property type="entry name" value="BLR5642 PROTEIN"/>
    <property type="match status" value="1"/>
</dbReference>
<organism evidence="1 2">
    <name type="scientific">Sphingopyxis witflariensis</name>
    <dbReference type="NCBI Taxonomy" id="173675"/>
    <lineage>
        <taxon>Bacteria</taxon>
        <taxon>Pseudomonadati</taxon>
        <taxon>Pseudomonadota</taxon>
        <taxon>Alphaproteobacteria</taxon>
        <taxon>Sphingomonadales</taxon>
        <taxon>Sphingomonadaceae</taxon>
        <taxon>Sphingopyxis</taxon>
    </lineage>
</organism>
<dbReference type="PANTHER" id="PTHR39337">
    <property type="entry name" value="BLR5642 PROTEIN"/>
    <property type="match status" value="1"/>
</dbReference>
<evidence type="ECO:0000313" key="2">
    <source>
        <dbReference type="Proteomes" id="UP000197097"/>
    </source>
</evidence>
<dbReference type="InterPro" id="IPR007438">
    <property type="entry name" value="DUF488"/>
</dbReference>
<comment type="caution">
    <text evidence="1">The sequence shown here is derived from an EMBL/GenBank/DDBJ whole genome shotgun (WGS) entry which is preliminary data.</text>
</comment>
<dbReference type="EMBL" id="NISJ01000014">
    <property type="protein sequence ID" value="OWQ91771.1"/>
    <property type="molecule type" value="Genomic_DNA"/>
</dbReference>
<accession>A0A246JGX1</accession>
<dbReference type="AlphaFoldDB" id="A0A246JGX1"/>
<proteinExistence type="predicted"/>
<dbReference type="Pfam" id="PF04343">
    <property type="entry name" value="DUF488"/>
    <property type="match status" value="1"/>
</dbReference>
<evidence type="ECO:0000313" key="1">
    <source>
        <dbReference type="EMBL" id="OWQ91771.1"/>
    </source>
</evidence>
<sequence length="238" mass="27442">MRGHICNLGLRQPLDLTFHHYVSRKRESARNMSEILSVGHSSQSYSAFAMLLKNEGVTAIADVRSSPFSKHYPQYNRTQLKAALAEDKISYVFLGRELGGRPNHPHLYTHGIADYEKMARTSSFETGLQRLERGAERFRIAMMCSEHDPLDCHRCLLVGRALTERGHVVRHIVQASTPIVQDQIEQWLLEQAGKIHDDMFAPYQVRLEEAYRERANKVAFIERAPNSHEDLNDWTYHE</sequence>
<dbReference type="Proteomes" id="UP000197097">
    <property type="component" value="Unassembled WGS sequence"/>
</dbReference>